<proteinExistence type="predicted"/>
<name>A0AA39ZUJ6_9PEZI</name>
<evidence type="ECO:0000313" key="3">
    <source>
        <dbReference type="EMBL" id="KAK0703918.1"/>
    </source>
</evidence>
<gene>
    <name evidence="3" type="ORF">B0T26DRAFT_733255</name>
</gene>
<sequence length="90" mass="9938">MRWMDGWIWCHFVLAQPARVLPPNERTNGRSANTPAPARPLHLHCTAAGKAENKVDRGKGSSVLMQLPSSPTCCVTEKSAKCFLARVEDH</sequence>
<keyword evidence="4" id="KW-1185">Reference proteome</keyword>
<feature type="region of interest" description="Disordered" evidence="1">
    <location>
        <begin position="21"/>
        <end position="40"/>
    </location>
</feature>
<evidence type="ECO:0000313" key="4">
    <source>
        <dbReference type="Proteomes" id="UP001172101"/>
    </source>
</evidence>
<dbReference type="AlphaFoldDB" id="A0AA39ZUJ6"/>
<dbReference type="RefSeq" id="XP_060290777.1">
    <property type="nucleotide sequence ID" value="XM_060443136.1"/>
</dbReference>
<protein>
    <recommendedName>
        <fullName evidence="5">Secreted protein</fullName>
    </recommendedName>
</protein>
<keyword evidence="2" id="KW-0732">Signal</keyword>
<accession>A0AA39ZUJ6</accession>
<comment type="caution">
    <text evidence="3">The sequence shown here is derived from an EMBL/GenBank/DDBJ whole genome shotgun (WGS) entry which is preliminary data.</text>
</comment>
<organism evidence="3 4">
    <name type="scientific">Lasiosphaeria miniovina</name>
    <dbReference type="NCBI Taxonomy" id="1954250"/>
    <lineage>
        <taxon>Eukaryota</taxon>
        <taxon>Fungi</taxon>
        <taxon>Dikarya</taxon>
        <taxon>Ascomycota</taxon>
        <taxon>Pezizomycotina</taxon>
        <taxon>Sordariomycetes</taxon>
        <taxon>Sordariomycetidae</taxon>
        <taxon>Sordariales</taxon>
        <taxon>Lasiosphaeriaceae</taxon>
        <taxon>Lasiosphaeria</taxon>
    </lineage>
</organism>
<dbReference type="EMBL" id="JAUIRO010000008">
    <property type="protein sequence ID" value="KAK0703918.1"/>
    <property type="molecule type" value="Genomic_DNA"/>
</dbReference>
<feature type="chain" id="PRO_5041416143" description="Secreted protein" evidence="2">
    <location>
        <begin position="16"/>
        <end position="90"/>
    </location>
</feature>
<feature type="signal peptide" evidence="2">
    <location>
        <begin position="1"/>
        <end position="15"/>
    </location>
</feature>
<reference evidence="3" key="1">
    <citation type="submission" date="2023-06" db="EMBL/GenBank/DDBJ databases">
        <title>Genome-scale phylogeny and comparative genomics of the fungal order Sordariales.</title>
        <authorList>
            <consortium name="Lawrence Berkeley National Laboratory"/>
            <person name="Hensen N."/>
            <person name="Bonometti L."/>
            <person name="Westerberg I."/>
            <person name="Brannstrom I.O."/>
            <person name="Guillou S."/>
            <person name="Cros-Aarteil S."/>
            <person name="Calhoun S."/>
            <person name="Haridas S."/>
            <person name="Kuo A."/>
            <person name="Mondo S."/>
            <person name="Pangilinan J."/>
            <person name="Riley R."/>
            <person name="LaButti K."/>
            <person name="Andreopoulos B."/>
            <person name="Lipzen A."/>
            <person name="Chen C."/>
            <person name="Yanf M."/>
            <person name="Daum C."/>
            <person name="Ng V."/>
            <person name="Clum A."/>
            <person name="Steindorff A."/>
            <person name="Ohm R."/>
            <person name="Martin F."/>
            <person name="Silar P."/>
            <person name="Natvig D."/>
            <person name="Lalanne C."/>
            <person name="Gautier V."/>
            <person name="Ament-velasquez S.L."/>
            <person name="Kruys A."/>
            <person name="Hutchinson M.I."/>
            <person name="Powell A.J."/>
            <person name="Barry K."/>
            <person name="Miller A.N."/>
            <person name="Grigoriev I.V."/>
            <person name="Debuchy R."/>
            <person name="Gladieux P."/>
            <person name="Thoren M.H."/>
            <person name="Johannesson H."/>
        </authorList>
    </citation>
    <scope>NUCLEOTIDE SEQUENCE</scope>
    <source>
        <strain evidence="3">SMH2392-1A</strain>
    </source>
</reference>
<dbReference type="GeneID" id="85326406"/>
<evidence type="ECO:0008006" key="5">
    <source>
        <dbReference type="Google" id="ProtNLM"/>
    </source>
</evidence>
<evidence type="ECO:0000256" key="1">
    <source>
        <dbReference type="SAM" id="MobiDB-lite"/>
    </source>
</evidence>
<dbReference type="Proteomes" id="UP001172101">
    <property type="component" value="Unassembled WGS sequence"/>
</dbReference>
<feature type="compositionally biased region" description="Polar residues" evidence="1">
    <location>
        <begin position="25"/>
        <end position="34"/>
    </location>
</feature>
<evidence type="ECO:0000256" key="2">
    <source>
        <dbReference type="SAM" id="SignalP"/>
    </source>
</evidence>